<dbReference type="Gene3D" id="3.50.50.60">
    <property type="entry name" value="FAD/NAD(P)-binding domain"/>
    <property type="match status" value="1"/>
</dbReference>
<evidence type="ECO:0000256" key="2">
    <source>
        <dbReference type="ARBA" id="ARBA00023033"/>
    </source>
</evidence>
<evidence type="ECO:0000259" key="4">
    <source>
        <dbReference type="Pfam" id="PF01494"/>
    </source>
</evidence>
<reference evidence="5" key="1">
    <citation type="submission" date="2023-03" db="EMBL/GenBank/DDBJ databases">
        <authorList>
            <person name="Julca I."/>
        </authorList>
    </citation>
    <scope>NUCLEOTIDE SEQUENCE</scope>
</reference>
<evidence type="ECO:0000313" key="5">
    <source>
        <dbReference type="EMBL" id="CAI9114975.1"/>
    </source>
</evidence>
<name>A0AAV1E4D8_OLDCO</name>
<gene>
    <name evidence="5" type="ORF">OLC1_LOCUS21587</name>
</gene>
<proteinExistence type="inferred from homology"/>
<dbReference type="Proteomes" id="UP001161247">
    <property type="component" value="Chromosome 8"/>
</dbReference>
<evidence type="ECO:0000256" key="3">
    <source>
        <dbReference type="ARBA" id="ARBA00024018"/>
    </source>
</evidence>
<dbReference type="PRINTS" id="PR00420">
    <property type="entry name" value="RNGMNOXGNASE"/>
</dbReference>
<dbReference type="SUPFAM" id="SSF51905">
    <property type="entry name" value="FAD/NAD(P)-binding domain"/>
    <property type="match status" value="1"/>
</dbReference>
<sequence length="409" mass="44658">MGSSEPENGCDVAIIGGGIGGLATALALHRKGFQNVAVYEKSNSLRAEGTAIGIFANGWRALDQLGVGDQLRDKAVLIQGGQEILFDQDQPQNMPYPAGEARCVKRSDLTNALANALPPDTVRFGFNLVSLEMDNQSMTPVLQFDDGKTLTAKVVIGCDGSNSVVASFLGLKAATLVSLGSVRGLANYPDGHQFPPLFTRIKRDQGDGMVFGLIPIDDKLVYWFLTLPLPLLDGKFRDDPELIKDATLRMINGYPADAIEMVEKSDLDSLSFTRLRYRHPWEILVGGFRKGSVALVGDAMHVMGPFIGQGGSASLEDAVVLARNMAQKIDILDRCGVGTQIMSHKKIEEAFDQYVKDRRMRIFQLSTQTYLVGLLLGRTSFATKFIAVKILHIFFRDPSGHTKYDCGKL</sequence>
<dbReference type="PANTHER" id="PTHR45934">
    <property type="entry name" value="FAD/NAD(P)-BINDING OXIDOREDUCTASE FAMILY PROTEIN"/>
    <property type="match status" value="1"/>
</dbReference>
<accession>A0AAV1E4D8</accession>
<keyword evidence="1" id="KW-0560">Oxidoreductase</keyword>
<dbReference type="InterPro" id="IPR002938">
    <property type="entry name" value="FAD-bd"/>
</dbReference>
<evidence type="ECO:0000256" key="1">
    <source>
        <dbReference type="ARBA" id="ARBA00023002"/>
    </source>
</evidence>
<feature type="domain" description="FAD-binding" evidence="4">
    <location>
        <begin position="10"/>
        <end position="328"/>
    </location>
</feature>
<keyword evidence="6" id="KW-1185">Reference proteome</keyword>
<keyword evidence="2" id="KW-0503">Monooxygenase</keyword>
<dbReference type="GO" id="GO:0004497">
    <property type="term" value="F:monooxygenase activity"/>
    <property type="evidence" value="ECO:0007669"/>
    <property type="project" value="UniProtKB-KW"/>
</dbReference>
<dbReference type="AlphaFoldDB" id="A0AAV1E4D8"/>
<dbReference type="PANTHER" id="PTHR45934:SF2">
    <property type="entry name" value="MONOOXYGENASE 1"/>
    <property type="match status" value="1"/>
</dbReference>
<dbReference type="EMBL" id="OX459125">
    <property type="protein sequence ID" value="CAI9114975.1"/>
    <property type="molecule type" value="Genomic_DNA"/>
</dbReference>
<dbReference type="GO" id="GO:0071949">
    <property type="term" value="F:FAD binding"/>
    <property type="evidence" value="ECO:0007669"/>
    <property type="project" value="InterPro"/>
</dbReference>
<evidence type="ECO:0000313" key="6">
    <source>
        <dbReference type="Proteomes" id="UP001161247"/>
    </source>
</evidence>
<comment type="similarity">
    <text evidence="3">Belongs to the 3-hydroxybenzoate 6-hydroxylase family.</text>
</comment>
<dbReference type="Pfam" id="PF01494">
    <property type="entry name" value="FAD_binding_3"/>
    <property type="match status" value="1"/>
</dbReference>
<organism evidence="5 6">
    <name type="scientific">Oldenlandia corymbosa var. corymbosa</name>
    <dbReference type="NCBI Taxonomy" id="529605"/>
    <lineage>
        <taxon>Eukaryota</taxon>
        <taxon>Viridiplantae</taxon>
        <taxon>Streptophyta</taxon>
        <taxon>Embryophyta</taxon>
        <taxon>Tracheophyta</taxon>
        <taxon>Spermatophyta</taxon>
        <taxon>Magnoliopsida</taxon>
        <taxon>eudicotyledons</taxon>
        <taxon>Gunneridae</taxon>
        <taxon>Pentapetalae</taxon>
        <taxon>asterids</taxon>
        <taxon>lamiids</taxon>
        <taxon>Gentianales</taxon>
        <taxon>Rubiaceae</taxon>
        <taxon>Rubioideae</taxon>
        <taxon>Spermacoceae</taxon>
        <taxon>Hedyotis-Oldenlandia complex</taxon>
        <taxon>Oldenlandia</taxon>
    </lineage>
</organism>
<protein>
    <submittedName>
        <fullName evidence="5">OLC1v1015804C1</fullName>
    </submittedName>
</protein>
<dbReference type="InterPro" id="IPR036188">
    <property type="entry name" value="FAD/NAD-bd_sf"/>
</dbReference>
<dbReference type="InterPro" id="IPR044560">
    <property type="entry name" value="MOase"/>
</dbReference>